<dbReference type="GO" id="GO:0004528">
    <property type="term" value="F:phosphodiesterase I activity"/>
    <property type="evidence" value="ECO:0007669"/>
    <property type="project" value="UniProtKB-EC"/>
</dbReference>
<dbReference type="PANTHER" id="PTHR15749:SF4">
    <property type="entry name" value="FANCONI-ASSOCIATED NUCLEASE 1"/>
    <property type="match status" value="1"/>
</dbReference>
<evidence type="ECO:0000259" key="3">
    <source>
        <dbReference type="Pfam" id="PF21170"/>
    </source>
</evidence>
<name>A0A016V0M6_9BILA</name>
<dbReference type="OrthoDB" id="76364at2759"/>
<feature type="region of interest" description="Disordered" evidence="2">
    <location>
        <begin position="136"/>
        <end position="168"/>
    </location>
</feature>
<dbReference type="InterPro" id="IPR033315">
    <property type="entry name" value="Fan1-like"/>
</dbReference>
<feature type="compositionally biased region" description="Basic and acidic residues" evidence="2">
    <location>
        <begin position="144"/>
        <end position="157"/>
    </location>
</feature>
<dbReference type="InterPro" id="IPR049126">
    <property type="entry name" value="FAN1-like_TPR"/>
</dbReference>
<keyword evidence="1" id="KW-0539">Nucleus</keyword>
<dbReference type="GO" id="GO:0017108">
    <property type="term" value="F:5'-flap endonuclease activity"/>
    <property type="evidence" value="ECO:0007669"/>
    <property type="project" value="TreeGrafter"/>
</dbReference>
<organism evidence="4 5">
    <name type="scientific">Ancylostoma ceylanicum</name>
    <dbReference type="NCBI Taxonomy" id="53326"/>
    <lineage>
        <taxon>Eukaryota</taxon>
        <taxon>Metazoa</taxon>
        <taxon>Ecdysozoa</taxon>
        <taxon>Nematoda</taxon>
        <taxon>Chromadorea</taxon>
        <taxon>Rhabditida</taxon>
        <taxon>Rhabditina</taxon>
        <taxon>Rhabditomorpha</taxon>
        <taxon>Strongyloidea</taxon>
        <taxon>Ancylostomatidae</taxon>
        <taxon>Ancylostomatinae</taxon>
        <taxon>Ancylostoma</taxon>
    </lineage>
</organism>
<proteinExistence type="inferred from homology"/>
<dbReference type="GO" id="GO:0070336">
    <property type="term" value="F:flap-structured DNA binding"/>
    <property type="evidence" value="ECO:0007669"/>
    <property type="project" value="TreeGrafter"/>
</dbReference>
<dbReference type="EC" id="3.1.4.1" evidence="1"/>
<gene>
    <name evidence="4" type="primary">Acey_s0020.g63</name>
    <name evidence="4" type="synonym">Acey-fan-1</name>
    <name evidence="4" type="ORF">Y032_0020g63</name>
</gene>
<feature type="domain" description="Fanconi-associated nuclease 1-like TPR" evidence="3">
    <location>
        <begin position="485"/>
        <end position="639"/>
    </location>
</feature>
<dbReference type="PANTHER" id="PTHR15749">
    <property type="entry name" value="FANCONI-ASSOCIATED NUCLEASE 1"/>
    <property type="match status" value="1"/>
</dbReference>
<comment type="catalytic activity">
    <reaction evidence="1">
        <text>Hydrolytically removes 5'-nucleotides successively from the 3'-hydroxy termini of 3'-hydroxy-terminated oligonucleotides.</text>
        <dbReference type="EC" id="3.1.4.1"/>
    </reaction>
</comment>
<dbReference type="GO" id="GO:0036297">
    <property type="term" value="P:interstrand cross-link repair"/>
    <property type="evidence" value="ECO:0007669"/>
    <property type="project" value="InterPro"/>
</dbReference>
<comment type="similarity">
    <text evidence="1">Belongs to the FAN1 family.</text>
</comment>
<evidence type="ECO:0000313" key="5">
    <source>
        <dbReference type="Proteomes" id="UP000024635"/>
    </source>
</evidence>
<dbReference type="AlphaFoldDB" id="A0A016V0M6"/>
<keyword evidence="1" id="KW-0479">Metal-binding</keyword>
<comment type="caution">
    <text evidence="4">The sequence shown here is derived from an EMBL/GenBank/DDBJ whole genome shotgun (WGS) entry which is preliminary data.</text>
</comment>
<evidence type="ECO:0000256" key="2">
    <source>
        <dbReference type="SAM" id="MobiDB-lite"/>
    </source>
</evidence>
<evidence type="ECO:0000256" key="1">
    <source>
        <dbReference type="RuleBase" id="RU365033"/>
    </source>
</evidence>
<dbReference type="Pfam" id="PF21170">
    <property type="entry name" value="FAN1_TPR"/>
    <property type="match status" value="1"/>
</dbReference>
<reference evidence="5" key="1">
    <citation type="journal article" date="2015" name="Nat. Genet.">
        <title>The genome and transcriptome of the zoonotic hookworm Ancylostoma ceylanicum identify infection-specific gene families.</title>
        <authorList>
            <person name="Schwarz E.M."/>
            <person name="Hu Y."/>
            <person name="Antoshechkin I."/>
            <person name="Miller M.M."/>
            <person name="Sternberg P.W."/>
            <person name="Aroian R.V."/>
        </authorList>
    </citation>
    <scope>NUCLEOTIDE SEQUENCE</scope>
    <source>
        <strain evidence="5">HY135</strain>
    </source>
</reference>
<comment type="function">
    <text evidence="1">Nuclease required for the repair of DNA interstrand cross-links (ICL). Acts as a 5'-3' exonuclease that anchors at a cut end of DNA and cleaves DNA successively at every third nucleotide, allowing to excise an ICL from one strand through flanking incisions.</text>
</comment>
<dbReference type="GO" id="GO:0008409">
    <property type="term" value="F:5'-3' exonuclease activity"/>
    <property type="evidence" value="ECO:0007669"/>
    <property type="project" value="TreeGrafter"/>
</dbReference>
<dbReference type="GO" id="GO:0046872">
    <property type="term" value="F:metal ion binding"/>
    <property type="evidence" value="ECO:0007669"/>
    <property type="project" value="UniProtKB-KW"/>
</dbReference>
<dbReference type="STRING" id="53326.A0A016V0M6"/>
<keyword evidence="1" id="KW-0378">Hydrolase</keyword>
<evidence type="ECO:0000313" key="4">
    <source>
        <dbReference type="EMBL" id="EYC21224.1"/>
    </source>
</evidence>
<accession>A0A016V0M6</accession>
<dbReference type="Proteomes" id="UP000024635">
    <property type="component" value="Unassembled WGS sequence"/>
</dbReference>
<keyword evidence="1" id="KW-0540">Nuclease</keyword>
<dbReference type="EMBL" id="JARK01001356">
    <property type="protein sequence ID" value="EYC21224.1"/>
    <property type="molecule type" value="Genomic_DNA"/>
</dbReference>
<sequence>MTSRGRGTKQKSGSTVTTKSNTIMAAFERQARKKNCPVCNQSIFLTLYRAHLDNCKITRNDSDCEVLEVLTAEESRALRAGSPIVIETEDACEPTAASSRRLSQSKQEKSSERRRSKRIITRSESVEEIEVIKVEPNTSVAADPENHPPEIKRRSESDSTMQVTSIKRTKRTIRCTSPLLENRPTHSCESGEACAASSSNQKKLVTADEVVQKIESLLNSSILVSPKKLAAVQEADGDASSVDVKRAPYIVKFTLLMMRRVLLAAKSDGGRYDETFWGKDIEIFDRFIGLSKSARELFMRMHLRKPWWLTVEKLKERYAELSPTIDTALKELVDSGFVDSDKYLSSLEEVLKIAPLPVLRVVAKKYQLDITKGKIELISTLRNFSAAQKGLFGQMGTVTVAMVKTVKKELGSCYRINRNVSMTFKALFTLYVPTEMCSSLVIDQPSLNLSQNLLFTLLRMDQGAVQFPAPNPCQNIISIYDSKEDLLAYVEAKELEVELMGHLSSNKFSEAYECAFRAREILSSYSEESRSKAASLAMPLRRFTAFAILTRCVAHGAGVLERQKKYAIAISWQRFLLKTPELKPFCTNSRGALWDRLALNLDAHMKEREEALQEIREGMEDGVVADKDKLMLQDRAIRISNRDFLERIVLMEPVKKEIHGTTLSKELGDSRINRFVLKDADGLVVECAVEEVVRKHYLDKEDFNNGVHAEGSIWHTVLGLLFYDIIFDHDVKDVWLSELQQNSAMEEINTYSSAPLRSKFSKEKSLQRLIQEIPSYNIL</sequence>
<comment type="subcellular location">
    <subcellularLocation>
        <location evidence="1">Nucleus</location>
    </subcellularLocation>
</comment>
<keyword evidence="1" id="KW-0464">Manganese</keyword>
<feature type="region of interest" description="Disordered" evidence="2">
    <location>
        <begin position="89"/>
        <end position="119"/>
    </location>
</feature>
<keyword evidence="1" id="KW-0460">Magnesium</keyword>
<keyword evidence="5" id="KW-1185">Reference proteome</keyword>
<protein>
    <recommendedName>
        <fullName evidence="1">Fanconi-associated nuclease</fullName>
        <ecNumber evidence="1">3.1.4.1</ecNumber>
    </recommendedName>
</protein>
<keyword evidence="1" id="KW-0234">DNA repair</keyword>
<keyword evidence="1" id="KW-0227">DNA damage</keyword>
<dbReference type="GO" id="GO:0005634">
    <property type="term" value="C:nucleus"/>
    <property type="evidence" value="ECO:0007669"/>
    <property type="project" value="UniProtKB-SubCell"/>
</dbReference>
<comment type="cofactor">
    <cofactor evidence="1">
        <name>Mg(2+)</name>
        <dbReference type="ChEBI" id="CHEBI:18420"/>
    </cofactor>
    <cofactor evidence="1">
        <name>Mn(2+)</name>
        <dbReference type="ChEBI" id="CHEBI:29035"/>
    </cofactor>
</comment>